<gene>
    <name evidence="3" type="ORF">H9L12_11945</name>
</gene>
<comment type="similarity">
    <text evidence="1">Belongs to the UPF0174 family.</text>
</comment>
<evidence type="ECO:0000313" key="4">
    <source>
        <dbReference type="Proteomes" id="UP000515955"/>
    </source>
</evidence>
<dbReference type="Proteomes" id="UP000515955">
    <property type="component" value="Chromosome"/>
</dbReference>
<evidence type="ECO:0000313" key="3">
    <source>
        <dbReference type="EMBL" id="QNN64916.1"/>
    </source>
</evidence>
<dbReference type="InterPro" id="IPR021150">
    <property type="entry name" value="Ubiq_cyt_c_chap"/>
</dbReference>
<organism evidence="3 4">
    <name type="scientific">Sphingomonas rhizophila</name>
    <dbReference type="NCBI Taxonomy" id="2071607"/>
    <lineage>
        <taxon>Bacteria</taxon>
        <taxon>Pseudomonadati</taxon>
        <taxon>Pseudomonadota</taxon>
        <taxon>Alphaproteobacteria</taxon>
        <taxon>Sphingomonadales</taxon>
        <taxon>Sphingomonadaceae</taxon>
        <taxon>Sphingomonas</taxon>
    </lineage>
</organism>
<dbReference type="KEGG" id="srhi:H9L12_11945"/>
<feature type="domain" description="Ubiquinol-cytochrome c chaperone" evidence="2">
    <location>
        <begin position="35"/>
        <end position="108"/>
    </location>
</feature>
<dbReference type="AlphaFoldDB" id="A0A7G9SAP1"/>
<keyword evidence="4" id="KW-1185">Reference proteome</keyword>
<accession>A0A7G9SAP1</accession>
<evidence type="ECO:0000259" key="2">
    <source>
        <dbReference type="Pfam" id="PF03981"/>
    </source>
</evidence>
<proteinExistence type="inferred from homology"/>
<sequence>MRSIMAMVRPRRNDSAALYAALVAEARQRGWYLDGGVPDTLDGRFSVLSTVVAIAILRLESGGEEAVRSSVSLTESFIADMDVQMREEGFSDTSLGKQVRHMVGALATKVDRWRTTIAADGSWDESVAASIERGDHATEASSTFAAESLRRLHESLGGASDAAVIAGKFR</sequence>
<dbReference type="Pfam" id="PF03981">
    <property type="entry name" value="Ubiq_cyt_C_chap"/>
    <property type="match status" value="1"/>
</dbReference>
<protein>
    <submittedName>
        <fullName evidence="3">Ubiquinol-cytochrome C chaperone</fullName>
    </submittedName>
</protein>
<evidence type="ECO:0000256" key="1">
    <source>
        <dbReference type="ARBA" id="ARBA00006436"/>
    </source>
</evidence>
<dbReference type="RefSeq" id="WP_187541915.1">
    <property type="nucleotide sequence ID" value="NZ_CP060717.1"/>
</dbReference>
<reference evidence="3 4" key="1">
    <citation type="submission" date="2020-08" db="EMBL/GenBank/DDBJ databases">
        <title>Genome sequence of Sphingomonas rhizophila KACC 19189T.</title>
        <authorList>
            <person name="Hyun D.-W."/>
            <person name="Bae J.-W."/>
        </authorList>
    </citation>
    <scope>NUCLEOTIDE SEQUENCE [LARGE SCALE GENOMIC DNA]</scope>
    <source>
        <strain evidence="3 4">KACC 19189</strain>
    </source>
</reference>
<name>A0A7G9SAP1_9SPHN</name>
<dbReference type="EMBL" id="CP060717">
    <property type="protein sequence ID" value="QNN64916.1"/>
    <property type="molecule type" value="Genomic_DNA"/>
</dbReference>